<sequence length="254" mass="29218">MSRGSDLEFRIERAKSLQRALRNKGWTRVYLAEKTGYDEKTIRNLLSGEPIRDQTLVDVSNALDVEPQLENTLGDVDVADDVFGGYLRHTHRNYEGFFSAYRRSFTRPGSIYKSIYRIQWDDTSDHFRFADYYQIDSEREYGARAHEGTVYMSSYTGLIHLLTVYEGSVRLATLTKMREADGTMRGAIQTQSESLMFFQPTVAPIVLVKLKQYEPKSCLKEDLRFLSEADDDFKLASEQLNLTEAQIVNIAFAK</sequence>
<dbReference type="SUPFAM" id="SSF47413">
    <property type="entry name" value="lambda repressor-like DNA-binding domains"/>
    <property type="match status" value="1"/>
</dbReference>
<proteinExistence type="predicted"/>
<dbReference type="Pfam" id="PF01381">
    <property type="entry name" value="HTH_3"/>
    <property type="match status" value="1"/>
</dbReference>
<feature type="domain" description="HTH cro/C1-type" evidence="1">
    <location>
        <begin position="17"/>
        <end position="69"/>
    </location>
</feature>
<reference evidence="2 3" key="1">
    <citation type="submission" date="2016-10" db="EMBL/GenBank/DDBJ databases">
        <authorList>
            <person name="Varghese N."/>
            <person name="Submissions S."/>
        </authorList>
    </citation>
    <scope>NUCLEOTIDE SEQUENCE [LARGE SCALE GENOMIC DNA]</scope>
    <source>
        <strain evidence="2 3">DSM 21822</strain>
    </source>
</reference>
<dbReference type="Proteomes" id="UP000323300">
    <property type="component" value="Unassembled WGS sequence"/>
</dbReference>
<dbReference type="Gene3D" id="1.10.260.40">
    <property type="entry name" value="lambda repressor-like DNA-binding domains"/>
    <property type="match status" value="1"/>
</dbReference>
<keyword evidence="3" id="KW-1185">Reference proteome</keyword>
<accession>A0A1I4CLD4</accession>
<dbReference type="RefSeq" id="WP_149762049.1">
    <property type="nucleotide sequence ID" value="NZ_BSPE01000003.1"/>
</dbReference>
<dbReference type="AlphaFoldDB" id="A0A1I4CLD4"/>
<name>A0A1I4CLD4_9HYPH</name>
<organism evidence="2 3">
    <name type="scientific">Neomesorhizobium albiziae</name>
    <dbReference type="NCBI Taxonomy" id="335020"/>
    <lineage>
        <taxon>Bacteria</taxon>
        <taxon>Pseudomonadati</taxon>
        <taxon>Pseudomonadota</taxon>
        <taxon>Alphaproteobacteria</taxon>
        <taxon>Hyphomicrobiales</taxon>
        <taxon>Phyllobacteriaceae</taxon>
        <taxon>Neomesorhizobium</taxon>
    </lineage>
</organism>
<dbReference type="OrthoDB" id="7402760at2"/>
<evidence type="ECO:0000313" key="2">
    <source>
        <dbReference type="EMBL" id="SFK81470.1"/>
    </source>
</evidence>
<dbReference type="PROSITE" id="PS50943">
    <property type="entry name" value="HTH_CROC1"/>
    <property type="match status" value="1"/>
</dbReference>
<evidence type="ECO:0000259" key="1">
    <source>
        <dbReference type="PROSITE" id="PS50943"/>
    </source>
</evidence>
<dbReference type="EMBL" id="FOSL01000013">
    <property type="protein sequence ID" value="SFK81470.1"/>
    <property type="molecule type" value="Genomic_DNA"/>
</dbReference>
<dbReference type="InterPro" id="IPR010982">
    <property type="entry name" value="Lambda_DNA-bd_dom_sf"/>
</dbReference>
<protein>
    <submittedName>
        <fullName evidence="2">Helix-turn-helix</fullName>
    </submittedName>
</protein>
<gene>
    <name evidence="2" type="ORF">SAMN04488498_113118</name>
</gene>
<evidence type="ECO:0000313" key="3">
    <source>
        <dbReference type="Proteomes" id="UP000323300"/>
    </source>
</evidence>
<dbReference type="GO" id="GO:0003677">
    <property type="term" value="F:DNA binding"/>
    <property type="evidence" value="ECO:0007669"/>
    <property type="project" value="InterPro"/>
</dbReference>
<dbReference type="InterPro" id="IPR001387">
    <property type="entry name" value="Cro/C1-type_HTH"/>
</dbReference>
<dbReference type="CDD" id="cd00093">
    <property type="entry name" value="HTH_XRE"/>
    <property type="match status" value="1"/>
</dbReference>
<dbReference type="SMART" id="SM00530">
    <property type="entry name" value="HTH_XRE"/>
    <property type="match status" value="1"/>
</dbReference>